<sequence>MFSRQLTGVISKPIVTGVRTTIPHRLYSSPPRSSPRPPPAPQSRSNFPVIPIIALLAISSGAYVLLVKSRTGQAPTRKEF</sequence>
<evidence type="ECO:0000313" key="4">
    <source>
        <dbReference type="Proteomes" id="UP001219568"/>
    </source>
</evidence>
<dbReference type="EMBL" id="JAQJZL010000004">
    <property type="protein sequence ID" value="KAJ6043468.1"/>
    <property type="molecule type" value="Genomic_DNA"/>
</dbReference>
<comment type="caution">
    <text evidence="3">The sequence shown here is derived from an EMBL/GenBank/DDBJ whole genome shotgun (WGS) entry which is preliminary data.</text>
</comment>
<keyword evidence="4" id="KW-1185">Reference proteome</keyword>
<evidence type="ECO:0000256" key="2">
    <source>
        <dbReference type="SAM" id="Phobius"/>
    </source>
</evidence>
<evidence type="ECO:0000313" key="3">
    <source>
        <dbReference type="EMBL" id="KAJ6043468.1"/>
    </source>
</evidence>
<feature type="transmembrane region" description="Helical" evidence="2">
    <location>
        <begin position="47"/>
        <end position="67"/>
    </location>
</feature>
<protein>
    <submittedName>
        <fullName evidence="3">Uncharacterized protein</fullName>
    </submittedName>
</protein>
<keyword evidence="2" id="KW-0812">Transmembrane</keyword>
<proteinExistence type="predicted"/>
<feature type="compositionally biased region" description="Pro residues" evidence="1">
    <location>
        <begin position="32"/>
        <end position="41"/>
    </location>
</feature>
<keyword evidence="2" id="KW-0472">Membrane</keyword>
<dbReference type="AlphaFoldDB" id="A0AAD6N8R3"/>
<reference evidence="3" key="1">
    <citation type="journal article" date="2023" name="IMA Fungus">
        <title>Comparative genomic study of the Penicillium genus elucidates a diverse pangenome and 15 lateral gene transfer events.</title>
        <authorList>
            <person name="Petersen C."/>
            <person name="Sorensen T."/>
            <person name="Nielsen M.R."/>
            <person name="Sondergaard T.E."/>
            <person name="Sorensen J.L."/>
            <person name="Fitzpatrick D.A."/>
            <person name="Frisvad J.C."/>
            <person name="Nielsen K.L."/>
        </authorList>
    </citation>
    <scope>NUCLEOTIDE SEQUENCE</scope>
    <source>
        <strain evidence="3">IBT 15450</strain>
    </source>
</reference>
<evidence type="ECO:0000256" key="1">
    <source>
        <dbReference type="SAM" id="MobiDB-lite"/>
    </source>
</evidence>
<keyword evidence="2" id="KW-1133">Transmembrane helix</keyword>
<gene>
    <name evidence="3" type="ORF">N7460_004823</name>
</gene>
<name>A0AAD6N8R3_PENCN</name>
<reference evidence="3" key="2">
    <citation type="submission" date="2023-01" db="EMBL/GenBank/DDBJ databases">
        <authorList>
            <person name="Petersen C."/>
        </authorList>
    </citation>
    <scope>NUCLEOTIDE SEQUENCE</scope>
    <source>
        <strain evidence="3">IBT 15450</strain>
    </source>
</reference>
<dbReference type="Proteomes" id="UP001219568">
    <property type="component" value="Unassembled WGS sequence"/>
</dbReference>
<feature type="region of interest" description="Disordered" evidence="1">
    <location>
        <begin position="21"/>
        <end position="45"/>
    </location>
</feature>
<organism evidence="3 4">
    <name type="scientific">Penicillium canescens</name>
    <dbReference type="NCBI Taxonomy" id="5083"/>
    <lineage>
        <taxon>Eukaryota</taxon>
        <taxon>Fungi</taxon>
        <taxon>Dikarya</taxon>
        <taxon>Ascomycota</taxon>
        <taxon>Pezizomycotina</taxon>
        <taxon>Eurotiomycetes</taxon>
        <taxon>Eurotiomycetidae</taxon>
        <taxon>Eurotiales</taxon>
        <taxon>Aspergillaceae</taxon>
        <taxon>Penicillium</taxon>
    </lineage>
</organism>
<accession>A0AAD6N8R3</accession>